<dbReference type="AlphaFoldDB" id="F2NMN6"/>
<protein>
    <recommendedName>
        <fullName evidence="7 9">Uroporphyrinogen-III synthase</fullName>
        <ecNumber evidence="3 9">4.2.1.75</ecNumber>
    </recommendedName>
</protein>
<evidence type="ECO:0000256" key="1">
    <source>
        <dbReference type="ARBA" id="ARBA00004772"/>
    </source>
</evidence>
<keyword evidence="12" id="KW-1185">Reference proteome</keyword>
<evidence type="ECO:0000313" key="12">
    <source>
        <dbReference type="Proteomes" id="UP000007030"/>
    </source>
</evidence>
<accession>F2NMN6</accession>
<dbReference type="GO" id="GO:0004852">
    <property type="term" value="F:uroporphyrinogen-III synthase activity"/>
    <property type="evidence" value="ECO:0007669"/>
    <property type="project" value="UniProtKB-UniRule"/>
</dbReference>
<evidence type="ECO:0000256" key="8">
    <source>
        <dbReference type="ARBA" id="ARBA00048617"/>
    </source>
</evidence>
<evidence type="ECO:0000256" key="3">
    <source>
        <dbReference type="ARBA" id="ARBA00013109"/>
    </source>
</evidence>
<evidence type="ECO:0000313" key="11">
    <source>
        <dbReference type="EMBL" id="AEB12420.1"/>
    </source>
</evidence>
<evidence type="ECO:0000256" key="7">
    <source>
        <dbReference type="ARBA" id="ARBA00040167"/>
    </source>
</evidence>
<sequence length="233" mass="24409">MPTVVLTRERGKNAALRARLEALGIAAFELPLLAHAPGPDQDRLEAALGEAWDWVVVTSPEGARVLLEAWVAAGRPELRVAAVGTGTARVLEDAGLRPGFVPSRAKGAALAQELPGAGRVLYPASALADATLEAGLGARGFRVVRLNVYTTLPVEVPPEAARRARQADAVAFASPSAVRAWVRAVGGDLPAACIGETTARAARDAGFSRVFYPERPGLEGWVRSVLQAVGHMT</sequence>
<organism evidence="11 12">
    <name type="scientific">Marinithermus hydrothermalis (strain DSM 14884 / JCM 11576 / T1)</name>
    <dbReference type="NCBI Taxonomy" id="869210"/>
    <lineage>
        <taxon>Bacteria</taxon>
        <taxon>Thermotogati</taxon>
        <taxon>Deinococcota</taxon>
        <taxon>Deinococci</taxon>
        <taxon>Thermales</taxon>
        <taxon>Thermaceae</taxon>
        <taxon>Marinithermus</taxon>
    </lineage>
</organism>
<evidence type="ECO:0000256" key="2">
    <source>
        <dbReference type="ARBA" id="ARBA00008133"/>
    </source>
</evidence>
<evidence type="ECO:0000259" key="10">
    <source>
        <dbReference type="Pfam" id="PF02602"/>
    </source>
</evidence>
<dbReference type="InterPro" id="IPR003754">
    <property type="entry name" value="4pyrrol_synth_uPrphyn_synth"/>
</dbReference>
<dbReference type="EC" id="4.2.1.75" evidence="3 9"/>
<evidence type="ECO:0000256" key="6">
    <source>
        <dbReference type="ARBA" id="ARBA00037589"/>
    </source>
</evidence>
<dbReference type="eggNOG" id="COG1587">
    <property type="taxonomic scope" value="Bacteria"/>
</dbReference>
<dbReference type="InterPro" id="IPR036108">
    <property type="entry name" value="4pyrrol_syn_uPrphyn_synt_sf"/>
</dbReference>
<evidence type="ECO:0000256" key="9">
    <source>
        <dbReference type="RuleBase" id="RU366031"/>
    </source>
</evidence>
<dbReference type="CDD" id="cd06578">
    <property type="entry name" value="HemD"/>
    <property type="match status" value="1"/>
</dbReference>
<dbReference type="OrthoDB" id="30989at2"/>
<dbReference type="UniPathway" id="UPA00251">
    <property type="reaction ID" value="UER00320"/>
</dbReference>
<dbReference type="Proteomes" id="UP000007030">
    <property type="component" value="Chromosome"/>
</dbReference>
<dbReference type="Pfam" id="PF02602">
    <property type="entry name" value="HEM4"/>
    <property type="match status" value="1"/>
</dbReference>
<comment type="similarity">
    <text evidence="2 9">Belongs to the uroporphyrinogen-III synthase family.</text>
</comment>
<dbReference type="Gene3D" id="3.40.50.10090">
    <property type="match status" value="2"/>
</dbReference>
<dbReference type="GO" id="GO:0006780">
    <property type="term" value="P:uroporphyrinogen III biosynthetic process"/>
    <property type="evidence" value="ECO:0007669"/>
    <property type="project" value="UniProtKB-UniRule"/>
</dbReference>
<name>F2NMN6_MARHT</name>
<comment type="pathway">
    <text evidence="1 9">Porphyrin-containing compound metabolism; protoporphyrin-IX biosynthesis; coproporphyrinogen-III from 5-aminolevulinate: step 3/4.</text>
</comment>
<proteinExistence type="inferred from homology"/>
<comment type="function">
    <text evidence="6 9">Catalyzes cyclization of the linear tetrapyrrole, hydroxymethylbilane, to the macrocyclic uroporphyrinogen III.</text>
</comment>
<dbReference type="HOGENOM" id="CLU_011276_9_2_0"/>
<keyword evidence="4 9" id="KW-0456">Lyase</keyword>
<dbReference type="PANTHER" id="PTHR38042">
    <property type="entry name" value="UROPORPHYRINOGEN-III SYNTHASE, CHLOROPLASTIC"/>
    <property type="match status" value="1"/>
</dbReference>
<evidence type="ECO:0000256" key="5">
    <source>
        <dbReference type="ARBA" id="ARBA00023244"/>
    </source>
</evidence>
<dbReference type="RefSeq" id="WP_013704467.1">
    <property type="nucleotide sequence ID" value="NC_015387.1"/>
</dbReference>
<feature type="domain" description="Tetrapyrrole biosynthesis uroporphyrinogen III synthase" evidence="10">
    <location>
        <begin position="15"/>
        <end position="222"/>
    </location>
</feature>
<reference evidence="11 12" key="1">
    <citation type="journal article" date="2012" name="Stand. Genomic Sci.">
        <title>Complete genome sequence of the aerobic, heterotroph Marinithermus hydrothermalis type strain (T1(T)) from a deep-sea hydrothermal vent chimney.</title>
        <authorList>
            <person name="Copeland A."/>
            <person name="Gu W."/>
            <person name="Yasawong M."/>
            <person name="Lapidus A."/>
            <person name="Lucas S."/>
            <person name="Deshpande S."/>
            <person name="Pagani I."/>
            <person name="Tapia R."/>
            <person name="Cheng J.F."/>
            <person name="Goodwin L.A."/>
            <person name="Pitluck S."/>
            <person name="Liolios K."/>
            <person name="Ivanova N."/>
            <person name="Mavromatis K."/>
            <person name="Mikhailova N."/>
            <person name="Pati A."/>
            <person name="Chen A."/>
            <person name="Palaniappan K."/>
            <person name="Land M."/>
            <person name="Pan C."/>
            <person name="Brambilla E.M."/>
            <person name="Rohde M."/>
            <person name="Tindall B.J."/>
            <person name="Sikorski J."/>
            <person name="Goker M."/>
            <person name="Detter J.C."/>
            <person name="Bristow J."/>
            <person name="Eisen J.A."/>
            <person name="Markowitz V."/>
            <person name="Hugenholtz P."/>
            <person name="Kyrpides N.C."/>
            <person name="Klenk H.P."/>
            <person name="Woyke T."/>
        </authorList>
    </citation>
    <scope>NUCLEOTIDE SEQUENCE [LARGE SCALE GENOMIC DNA]</scope>
    <source>
        <strain evidence="12">DSM 14884 / JCM 11576 / T1</strain>
    </source>
</reference>
<dbReference type="STRING" id="869210.Marky_1685"/>
<evidence type="ECO:0000256" key="4">
    <source>
        <dbReference type="ARBA" id="ARBA00023239"/>
    </source>
</evidence>
<dbReference type="InterPro" id="IPR039793">
    <property type="entry name" value="UROS/Hem4"/>
</dbReference>
<dbReference type="SUPFAM" id="SSF69618">
    <property type="entry name" value="HemD-like"/>
    <property type="match status" value="1"/>
</dbReference>
<dbReference type="GO" id="GO:0006782">
    <property type="term" value="P:protoporphyrinogen IX biosynthetic process"/>
    <property type="evidence" value="ECO:0007669"/>
    <property type="project" value="UniProtKB-UniRule"/>
</dbReference>
<comment type="catalytic activity">
    <reaction evidence="8 9">
        <text>hydroxymethylbilane = uroporphyrinogen III + H2O</text>
        <dbReference type="Rhea" id="RHEA:18965"/>
        <dbReference type="ChEBI" id="CHEBI:15377"/>
        <dbReference type="ChEBI" id="CHEBI:57308"/>
        <dbReference type="ChEBI" id="CHEBI:57845"/>
        <dbReference type="EC" id="4.2.1.75"/>
    </reaction>
</comment>
<gene>
    <name evidence="11" type="ordered locus">Marky_1685</name>
</gene>
<dbReference type="PANTHER" id="PTHR38042:SF1">
    <property type="entry name" value="UROPORPHYRINOGEN-III SYNTHASE, CHLOROPLASTIC"/>
    <property type="match status" value="1"/>
</dbReference>
<dbReference type="KEGG" id="mhd:Marky_1685"/>
<keyword evidence="5 9" id="KW-0627">Porphyrin biosynthesis</keyword>
<dbReference type="EMBL" id="CP002630">
    <property type="protein sequence ID" value="AEB12420.1"/>
    <property type="molecule type" value="Genomic_DNA"/>
</dbReference>